<keyword evidence="2" id="KW-1185">Reference proteome</keyword>
<sequence>MDLSRIQNLLLDYWKDWHANHGGLPARRDLDVRTVGKYLPHVVIFDILDDPLDFHYRLVGTEVRAHTHGDYTGMKLSEMEGKGPGSKIWEFLDTVRTSKEPLFREVPYVGPQKAFLRSTLLFLPLANDHQTPDKILLVSNFISKTA</sequence>
<comment type="caution">
    <text evidence="1">The sequence shown here is derived from an EMBL/GenBank/DDBJ whole genome shotgun (WGS) entry which is preliminary data.</text>
</comment>
<evidence type="ECO:0000313" key="1">
    <source>
        <dbReference type="EMBL" id="MFC4348825.1"/>
    </source>
</evidence>
<dbReference type="EMBL" id="JBHSCR010000014">
    <property type="protein sequence ID" value="MFC4348825.1"/>
    <property type="molecule type" value="Genomic_DNA"/>
</dbReference>
<dbReference type="Proteomes" id="UP001595776">
    <property type="component" value="Unassembled WGS sequence"/>
</dbReference>
<accession>A0ABV8UDA7</accession>
<gene>
    <name evidence="1" type="ORF">ACFO5Q_13305</name>
</gene>
<dbReference type="InterPro" id="IPR009922">
    <property type="entry name" value="DUF1457"/>
</dbReference>
<organism evidence="1 2">
    <name type="scientific">Kordiimonas lipolytica</name>
    <dbReference type="NCBI Taxonomy" id="1662421"/>
    <lineage>
        <taxon>Bacteria</taxon>
        <taxon>Pseudomonadati</taxon>
        <taxon>Pseudomonadota</taxon>
        <taxon>Alphaproteobacteria</taxon>
        <taxon>Kordiimonadales</taxon>
        <taxon>Kordiimonadaceae</taxon>
        <taxon>Kordiimonas</taxon>
    </lineage>
</organism>
<name>A0ABV8UDA7_9PROT</name>
<evidence type="ECO:0000313" key="2">
    <source>
        <dbReference type="Proteomes" id="UP001595776"/>
    </source>
</evidence>
<dbReference type="RefSeq" id="WP_068143410.1">
    <property type="nucleotide sequence ID" value="NZ_JBHSCR010000014.1"/>
</dbReference>
<reference evidence="2" key="1">
    <citation type="journal article" date="2019" name="Int. J. Syst. Evol. Microbiol.">
        <title>The Global Catalogue of Microorganisms (GCM) 10K type strain sequencing project: providing services to taxonomists for standard genome sequencing and annotation.</title>
        <authorList>
            <consortium name="The Broad Institute Genomics Platform"/>
            <consortium name="The Broad Institute Genome Sequencing Center for Infectious Disease"/>
            <person name="Wu L."/>
            <person name="Ma J."/>
        </authorList>
    </citation>
    <scope>NUCLEOTIDE SEQUENCE [LARGE SCALE GENOMIC DNA]</scope>
    <source>
        <strain evidence="2">CGMCC 1.15304</strain>
    </source>
</reference>
<dbReference type="Pfam" id="PF07310">
    <property type="entry name" value="PAS_5"/>
    <property type="match status" value="1"/>
</dbReference>
<protein>
    <submittedName>
        <fullName evidence="1">PAS domain-containing protein</fullName>
    </submittedName>
</protein>
<proteinExistence type="predicted"/>